<gene>
    <name evidence="4" type="ORF">DJ013_17355</name>
</gene>
<dbReference type="CDD" id="cd04194">
    <property type="entry name" value="GT8_A4GalT_like"/>
    <property type="match status" value="1"/>
</dbReference>
<dbReference type="InterPro" id="IPR029044">
    <property type="entry name" value="Nucleotide-diphossugar_trans"/>
</dbReference>
<dbReference type="PANTHER" id="PTHR13778">
    <property type="entry name" value="GLYCOSYLTRANSFERASE 8 DOMAIN-CONTAINING PROTEIN"/>
    <property type="match status" value="1"/>
</dbReference>
<evidence type="ECO:0000256" key="1">
    <source>
        <dbReference type="ARBA" id="ARBA00022676"/>
    </source>
</evidence>
<proteinExistence type="predicted"/>
<name>A0A2Z4GES1_9BACT</name>
<dbReference type="RefSeq" id="WP_111373210.1">
    <property type="nucleotide sequence ID" value="NZ_CP029480.1"/>
</dbReference>
<dbReference type="PANTHER" id="PTHR13778:SF47">
    <property type="entry name" value="LIPOPOLYSACCHARIDE 1,3-GALACTOSYLTRANSFERASE"/>
    <property type="match status" value="1"/>
</dbReference>
<organism evidence="4 5">
    <name type="scientific">Arcticibacterium luteifluviistationis</name>
    <dbReference type="NCBI Taxonomy" id="1784714"/>
    <lineage>
        <taxon>Bacteria</taxon>
        <taxon>Pseudomonadati</taxon>
        <taxon>Bacteroidota</taxon>
        <taxon>Cytophagia</taxon>
        <taxon>Cytophagales</taxon>
        <taxon>Leadbetterellaceae</taxon>
        <taxon>Arcticibacterium</taxon>
    </lineage>
</organism>
<dbReference type="Proteomes" id="UP000249873">
    <property type="component" value="Chromosome"/>
</dbReference>
<dbReference type="SUPFAM" id="SSF53448">
    <property type="entry name" value="Nucleotide-diphospho-sugar transferases"/>
    <property type="match status" value="1"/>
</dbReference>
<evidence type="ECO:0000313" key="5">
    <source>
        <dbReference type="Proteomes" id="UP000249873"/>
    </source>
</evidence>
<evidence type="ECO:0000256" key="3">
    <source>
        <dbReference type="ARBA" id="ARBA00022723"/>
    </source>
</evidence>
<dbReference type="EMBL" id="CP029480">
    <property type="protein sequence ID" value="AWV99842.1"/>
    <property type="molecule type" value="Genomic_DNA"/>
</dbReference>
<dbReference type="Gene3D" id="3.90.550.10">
    <property type="entry name" value="Spore Coat Polysaccharide Biosynthesis Protein SpsA, Chain A"/>
    <property type="match status" value="1"/>
</dbReference>
<dbReference type="Pfam" id="PF01501">
    <property type="entry name" value="Glyco_transf_8"/>
    <property type="match status" value="1"/>
</dbReference>
<dbReference type="GO" id="GO:0046872">
    <property type="term" value="F:metal ion binding"/>
    <property type="evidence" value="ECO:0007669"/>
    <property type="project" value="UniProtKB-KW"/>
</dbReference>
<keyword evidence="2" id="KW-0808">Transferase</keyword>
<dbReference type="InterPro" id="IPR002495">
    <property type="entry name" value="Glyco_trans_8"/>
</dbReference>
<evidence type="ECO:0000313" key="4">
    <source>
        <dbReference type="EMBL" id="AWV99842.1"/>
    </source>
</evidence>
<keyword evidence="5" id="KW-1185">Reference proteome</keyword>
<dbReference type="AlphaFoldDB" id="A0A2Z4GES1"/>
<dbReference type="InterPro" id="IPR050748">
    <property type="entry name" value="Glycosyltrans_8_dom-fam"/>
</dbReference>
<sequence length="316" mass="36956">MNICYSCDDYYVPQTTVSILSLLENNKHVKDLKLFIVSLGISQGNISEIENVVNGFKRELTLVHFKDISQGFTFEKSGRHSKTVYTKFFFERIPGIDKIIYLDSDTVILGSLEDFWNINLAQNYFGLVKTINKNYCKRLGLPVGDSFYNDGVAIVNVSLIKKDKILSRFKLIMEEYNWTPPALSEGIINIACRGRITKLHPKFNFLSAFYMFTNHQLNVFAREREFYPEEIVNAARKDPVVVHYLSGWFKRPWEVDCTHPMKHYYTSYLRKTKWAKSKLVNKKLPLNVLIYKNALKVLPIEILTFIVDFYRKVRKE</sequence>
<evidence type="ECO:0000256" key="2">
    <source>
        <dbReference type="ARBA" id="ARBA00022679"/>
    </source>
</evidence>
<dbReference type="GO" id="GO:0016757">
    <property type="term" value="F:glycosyltransferase activity"/>
    <property type="evidence" value="ECO:0007669"/>
    <property type="project" value="UniProtKB-KW"/>
</dbReference>
<reference evidence="4 5" key="1">
    <citation type="submission" date="2018-05" db="EMBL/GenBank/DDBJ databases">
        <title>Complete genome sequence of Arcticibacterium luteifluviistationis SM1504T, a cytophagaceae bacterium isolated from Arctic surface seawater.</title>
        <authorList>
            <person name="Li Y."/>
            <person name="Qin Q.-L."/>
        </authorList>
    </citation>
    <scope>NUCLEOTIDE SEQUENCE [LARGE SCALE GENOMIC DNA]</scope>
    <source>
        <strain evidence="4 5">SM1504</strain>
    </source>
</reference>
<keyword evidence="1" id="KW-0328">Glycosyltransferase</keyword>
<dbReference type="OrthoDB" id="695971at2"/>
<keyword evidence="3" id="KW-0479">Metal-binding</keyword>
<evidence type="ECO:0008006" key="6">
    <source>
        <dbReference type="Google" id="ProtNLM"/>
    </source>
</evidence>
<dbReference type="KEGG" id="als:DJ013_17355"/>
<protein>
    <recommendedName>
        <fullName evidence="6">Glycosyltransferase family 8 protein</fullName>
    </recommendedName>
</protein>
<accession>A0A2Z4GES1</accession>